<dbReference type="Proteomes" id="UP001383192">
    <property type="component" value="Unassembled WGS sequence"/>
</dbReference>
<evidence type="ECO:0000259" key="1">
    <source>
        <dbReference type="Pfam" id="PF13649"/>
    </source>
</evidence>
<gene>
    <name evidence="2" type="ORF">VNI00_003256</name>
</gene>
<accession>A0AAW0DQ26</accession>
<protein>
    <recommendedName>
        <fullName evidence="1">Methyltransferase domain-containing protein</fullName>
    </recommendedName>
</protein>
<sequence>MSSSFPGPEEDTYVGDDDSTFFRELNGRRLNALNTRYRLPADEDEMKRFHYHHRMMEFVFHGRNYIGPVREALQFGQKRRILDLGTGSGLWAVAIADEFPRAEVVGIDLAPLQPRDVPPNCEFELYDLDSGPIPYPDEYFDFVHARSIHLGIRNYDRLLKEIARVLRPGGLTLLIEPDHKPHADGQPLLGSCAEEIRDWYEFWDTFRLCLNSLEVDVAVPGRLLDMVAATGAYENIVKREGNIPVGFWPTDERKLTVGQLAWLEYDLLLPALKPMFLSCGLPEIRATDLVRNAQRVLYDSACNLSAKVHIVYASKKL</sequence>
<name>A0AAW0DQ26_9AGAR</name>
<reference evidence="2 3" key="1">
    <citation type="submission" date="2024-01" db="EMBL/GenBank/DDBJ databases">
        <title>A draft genome for a cacao thread blight-causing isolate of Paramarasmius palmivorus.</title>
        <authorList>
            <person name="Baruah I.K."/>
            <person name="Bukari Y."/>
            <person name="Amoako-Attah I."/>
            <person name="Meinhardt L.W."/>
            <person name="Bailey B.A."/>
            <person name="Cohen S.P."/>
        </authorList>
    </citation>
    <scope>NUCLEOTIDE SEQUENCE [LARGE SCALE GENOMIC DNA]</scope>
    <source>
        <strain evidence="2 3">GH-12</strain>
    </source>
</reference>
<dbReference type="EMBL" id="JAYKXP010000008">
    <property type="protein sequence ID" value="KAK7054793.1"/>
    <property type="molecule type" value="Genomic_DNA"/>
</dbReference>
<proteinExistence type="predicted"/>
<dbReference type="InterPro" id="IPR029063">
    <property type="entry name" value="SAM-dependent_MTases_sf"/>
</dbReference>
<dbReference type="PANTHER" id="PTHR43591:SF24">
    <property type="entry name" value="2-METHOXY-6-POLYPRENYL-1,4-BENZOQUINOL METHYLASE, MITOCHONDRIAL"/>
    <property type="match status" value="1"/>
</dbReference>
<dbReference type="CDD" id="cd02440">
    <property type="entry name" value="AdoMet_MTases"/>
    <property type="match status" value="1"/>
</dbReference>
<dbReference type="Pfam" id="PF13649">
    <property type="entry name" value="Methyltransf_25"/>
    <property type="match status" value="1"/>
</dbReference>
<keyword evidence="3" id="KW-1185">Reference proteome</keyword>
<dbReference type="PANTHER" id="PTHR43591">
    <property type="entry name" value="METHYLTRANSFERASE"/>
    <property type="match status" value="1"/>
</dbReference>
<evidence type="ECO:0000313" key="3">
    <source>
        <dbReference type="Proteomes" id="UP001383192"/>
    </source>
</evidence>
<comment type="caution">
    <text evidence="2">The sequence shown here is derived from an EMBL/GenBank/DDBJ whole genome shotgun (WGS) entry which is preliminary data.</text>
</comment>
<feature type="domain" description="Methyltransferase" evidence="1">
    <location>
        <begin position="81"/>
        <end position="170"/>
    </location>
</feature>
<dbReference type="Gene3D" id="3.40.50.150">
    <property type="entry name" value="Vaccinia Virus protein VP39"/>
    <property type="match status" value="1"/>
</dbReference>
<organism evidence="2 3">
    <name type="scientific">Paramarasmius palmivorus</name>
    <dbReference type="NCBI Taxonomy" id="297713"/>
    <lineage>
        <taxon>Eukaryota</taxon>
        <taxon>Fungi</taxon>
        <taxon>Dikarya</taxon>
        <taxon>Basidiomycota</taxon>
        <taxon>Agaricomycotina</taxon>
        <taxon>Agaricomycetes</taxon>
        <taxon>Agaricomycetidae</taxon>
        <taxon>Agaricales</taxon>
        <taxon>Marasmiineae</taxon>
        <taxon>Marasmiaceae</taxon>
        <taxon>Paramarasmius</taxon>
    </lineage>
</organism>
<dbReference type="GO" id="GO:0008168">
    <property type="term" value="F:methyltransferase activity"/>
    <property type="evidence" value="ECO:0007669"/>
    <property type="project" value="TreeGrafter"/>
</dbReference>
<dbReference type="SUPFAM" id="SSF53335">
    <property type="entry name" value="S-adenosyl-L-methionine-dependent methyltransferases"/>
    <property type="match status" value="1"/>
</dbReference>
<evidence type="ECO:0000313" key="2">
    <source>
        <dbReference type="EMBL" id="KAK7054793.1"/>
    </source>
</evidence>
<dbReference type="AlphaFoldDB" id="A0AAW0DQ26"/>
<dbReference type="InterPro" id="IPR041698">
    <property type="entry name" value="Methyltransf_25"/>
</dbReference>